<keyword evidence="7 9" id="KW-1133">Transmembrane helix</keyword>
<dbReference type="EMBL" id="QXHD01000004">
    <property type="protein sequence ID" value="NEZ58788.1"/>
    <property type="molecule type" value="Genomic_DNA"/>
</dbReference>
<dbReference type="GO" id="GO:0015420">
    <property type="term" value="F:ABC-type vitamin B12 transporter activity"/>
    <property type="evidence" value="ECO:0007669"/>
    <property type="project" value="UniProtKB-UniRule"/>
</dbReference>
<name>A0A6M0RRA3_9CYAN</name>
<dbReference type="PANTHER" id="PTHR34308">
    <property type="entry name" value="COBALAMIN BIOSYNTHESIS PROTEIN CBIB"/>
    <property type="match status" value="1"/>
</dbReference>
<comment type="caution">
    <text evidence="9">Lacks conserved residue(s) required for the propagation of feature annotation.</text>
</comment>
<evidence type="ECO:0000256" key="8">
    <source>
        <dbReference type="ARBA" id="ARBA00023136"/>
    </source>
</evidence>
<keyword evidence="5 9" id="KW-0169">Cobalamin biosynthesis</keyword>
<evidence type="ECO:0000256" key="9">
    <source>
        <dbReference type="HAMAP-Rule" id="MF_00024"/>
    </source>
</evidence>
<dbReference type="InterPro" id="IPR004485">
    <property type="entry name" value="Cobalamin_biosynth_CobD/CbiB"/>
</dbReference>
<reference evidence="10 11" key="1">
    <citation type="journal article" date="2020" name="Microb. Ecol.">
        <title>Ecogenomics of the Marine Benthic Filamentous Cyanobacterium Adonisia.</title>
        <authorList>
            <person name="Walter J.M."/>
            <person name="Coutinho F.H."/>
            <person name="Leomil L."/>
            <person name="Hargreaves P.I."/>
            <person name="Campeao M.E."/>
            <person name="Vieira V.V."/>
            <person name="Silva B.S."/>
            <person name="Fistarol G.O."/>
            <person name="Salomon P.S."/>
            <person name="Sawabe T."/>
            <person name="Mino S."/>
            <person name="Hosokawa M."/>
            <person name="Miyashita H."/>
            <person name="Maruyama F."/>
            <person name="van Verk M.C."/>
            <person name="Dutilh B.E."/>
            <person name="Thompson C.C."/>
            <person name="Thompson F.L."/>
        </authorList>
    </citation>
    <scope>NUCLEOTIDE SEQUENCE [LARGE SCALE GENOMIC DNA]</scope>
    <source>
        <strain evidence="10 11">CCMR0081</strain>
    </source>
</reference>
<accession>A0A6M0RRA3</accession>
<keyword evidence="11" id="KW-1185">Reference proteome</keyword>
<gene>
    <name evidence="9" type="primary">cobD</name>
    <name evidence="10" type="ORF">DXZ20_24740</name>
</gene>
<dbReference type="RefSeq" id="WP_163701651.1">
    <property type="nucleotide sequence ID" value="NZ_QXHD01000004.1"/>
</dbReference>
<comment type="function">
    <text evidence="9">Converts cobyric acid to cobinamide by the addition of aminopropanol on the F carboxylic group.</text>
</comment>
<evidence type="ECO:0000313" key="11">
    <source>
        <dbReference type="Proteomes" id="UP000481033"/>
    </source>
</evidence>
<dbReference type="PANTHER" id="PTHR34308:SF1">
    <property type="entry name" value="COBALAMIN BIOSYNTHESIS PROTEIN CBIB"/>
    <property type="match status" value="1"/>
</dbReference>
<dbReference type="GO" id="GO:0009236">
    <property type="term" value="P:cobalamin biosynthetic process"/>
    <property type="evidence" value="ECO:0007669"/>
    <property type="project" value="UniProtKB-UniRule"/>
</dbReference>
<comment type="caution">
    <text evidence="10">The sequence shown here is derived from an EMBL/GenBank/DDBJ whole genome shotgun (WGS) entry which is preliminary data.</text>
</comment>
<evidence type="ECO:0000256" key="2">
    <source>
        <dbReference type="ARBA" id="ARBA00004953"/>
    </source>
</evidence>
<dbReference type="NCBIfam" id="TIGR00380">
    <property type="entry name" value="cobal_cbiB"/>
    <property type="match status" value="1"/>
</dbReference>
<keyword evidence="6 9" id="KW-0812">Transmembrane</keyword>
<evidence type="ECO:0000256" key="4">
    <source>
        <dbReference type="ARBA" id="ARBA00022475"/>
    </source>
</evidence>
<proteinExistence type="inferred from homology"/>
<dbReference type="Pfam" id="PF03186">
    <property type="entry name" value="CobD_Cbib"/>
    <property type="match status" value="1"/>
</dbReference>
<evidence type="ECO:0000256" key="7">
    <source>
        <dbReference type="ARBA" id="ARBA00022989"/>
    </source>
</evidence>
<evidence type="ECO:0000256" key="6">
    <source>
        <dbReference type="ARBA" id="ARBA00022692"/>
    </source>
</evidence>
<dbReference type="AlphaFoldDB" id="A0A6M0RRA3"/>
<evidence type="ECO:0000256" key="5">
    <source>
        <dbReference type="ARBA" id="ARBA00022573"/>
    </source>
</evidence>
<keyword evidence="4 9" id="KW-1003">Cell membrane</keyword>
<organism evidence="10 11">
    <name type="scientific">Adonisia turfae CCMR0081</name>
    <dbReference type="NCBI Taxonomy" id="2292702"/>
    <lineage>
        <taxon>Bacteria</taxon>
        <taxon>Bacillati</taxon>
        <taxon>Cyanobacteriota</taxon>
        <taxon>Adonisia</taxon>
        <taxon>Adonisia turfae</taxon>
    </lineage>
</organism>
<dbReference type="GO" id="GO:0005886">
    <property type="term" value="C:plasma membrane"/>
    <property type="evidence" value="ECO:0007669"/>
    <property type="project" value="UniProtKB-SubCell"/>
</dbReference>
<sequence>MTEFVDGYAAIVLMGAAGLDFLVGDPWHWPHPVQAMGWVIQRYTNLAFKATQSARVLKGLGVLLSVLLVGGSAMVGWGLVAISRWFNPWLGLSLEIILVASCFAGRSLRDAAEDVLSPLLQDNLAEARQRMSRYVGRDTHDLERPEILRAVFETVAENSVDGIMGPLFYALVGAATPLGSASLALAYKAASTLDSMVGYRAAPYTDIGWCSAKFEDALTWLPCRLTVVTLALLSRKPRTVMGLCQRDAAADPSPNSGWSECAYAASLGVQVGGKNVYKGVVKVKPLMGDPIRAITPEVIRECLQLNRFCFLLWLSIWLSVSQFW</sequence>
<dbReference type="HAMAP" id="MF_00024">
    <property type="entry name" value="CobD_CbiB"/>
    <property type="match status" value="1"/>
</dbReference>
<feature type="transmembrane region" description="Helical" evidence="9">
    <location>
        <begin position="60"/>
        <end position="82"/>
    </location>
</feature>
<protein>
    <recommendedName>
        <fullName evidence="9">Cobalamin biosynthesis protein CobD</fullName>
    </recommendedName>
</protein>
<evidence type="ECO:0000313" key="10">
    <source>
        <dbReference type="EMBL" id="NEZ58788.1"/>
    </source>
</evidence>
<comment type="similarity">
    <text evidence="3 9">Belongs to the CobD/CbiB family.</text>
</comment>
<dbReference type="GO" id="GO:0048472">
    <property type="term" value="F:threonine-phosphate decarboxylase activity"/>
    <property type="evidence" value="ECO:0007669"/>
    <property type="project" value="InterPro"/>
</dbReference>
<comment type="pathway">
    <text evidence="2 9">Cofactor biosynthesis; adenosylcobalamin biosynthesis.</text>
</comment>
<evidence type="ECO:0000256" key="3">
    <source>
        <dbReference type="ARBA" id="ARBA00006263"/>
    </source>
</evidence>
<keyword evidence="8 9" id="KW-0472">Membrane</keyword>
<evidence type="ECO:0000256" key="1">
    <source>
        <dbReference type="ARBA" id="ARBA00004651"/>
    </source>
</evidence>
<dbReference type="UniPathway" id="UPA00148"/>
<dbReference type="Proteomes" id="UP000481033">
    <property type="component" value="Unassembled WGS sequence"/>
</dbReference>
<comment type="subcellular location">
    <subcellularLocation>
        <location evidence="1 9">Cell membrane</location>
        <topology evidence="1 9">Multi-pass membrane protein</topology>
    </subcellularLocation>
</comment>